<dbReference type="GO" id="GO:0000228">
    <property type="term" value="C:nuclear chromosome"/>
    <property type="evidence" value="ECO:0007669"/>
    <property type="project" value="TreeGrafter"/>
</dbReference>
<dbReference type="PRINTS" id="PR01550">
    <property type="entry name" value="TOP6AFAMILY"/>
</dbReference>
<feature type="domain" description="Topoisomerase 6 subunit A/Spo11 TOPRIM" evidence="13">
    <location>
        <begin position="908"/>
        <end position="1076"/>
    </location>
</feature>
<proteinExistence type="inferred from homology"/>
<comment type="catalytic activity">
    <reaction evidence="1 10">
        <text>ATP-dependent breakage, passage and rejoining of double-stranded DNA.</text>
        <dbReference type="EC" id="5.6.2.2"/>
    </reaction>
</comment>
<dbReference type="InterPro" id="IPR036078">
    <property type="entry name" value="Spo11/TopoVI_A_sf"/>
</dbReference>
<keyword evidence="8 10" id="KW-0238">DNA-binding</keyword>
<evidence type="ECO:0000256" key="4">
    <source>
        <dbReference type="ARBA" id="ARBA00012895"/>
    </source>
</evidence>
<evidence type="ECO:0000256" key="10">
    <source>
        <dbReference type="PROSITE-ProRule" id="PRU01385"/>
    </source>
</evidence>
<dbReference type="EC" id="5.6.2.2" evidence="4"/>
<dbReference type="PROSITE" id="PS52041">
    <property type="entry name" value="TOPO_IIB"/>
    <property type="match status" value="1"/>
</dbReference>
<comment type="cofactor">
    <cofactor evidence="2">
        <name>Mg(2+)</name>
        <dbReference type="ChEBI" id="CHEBI:18420"/>
    </cofactor>
</comment>
<evidence type="ECO:0000256" key="1">
    <source>
        <dbReference type="ARBA" id="ARBA00000185"/>
    </source>
</evidence>
<comment type="caution">
    <text evidence="14">The sequence shown here is derived from an EMBL/GenBank/DDBJ whole genome shotgun (WGS) entry which is preliminary data.</text>
</comment>
<evidence type="ECO:0000313" key="14">
    <source>
        <dbReference type="EMBL" id="KAK9731478.1"/>
    </source>
</evidence>
<dbReference type="GO" id="GO:0042138">
    <property type="term" value="P:meiotic DNA double-strand break formation"/>
    <property type="evidence" value="ECO:0007669"/>
    <property type="project" value="TreeGrafter"/>
</dbReference>
<dbReference type="InterPro" id="IPR013049">
    <property type="entry name" value="Spo11/TopoVI_A_N"/>
</dbReference>
<evidence type="ECO:0000256" key="5">
    <source>
        <dbReference type="ARBA" id="ARBA00022723"/>
    </source>
</evidence>
<feature type="domain" description="Spo11/DNA topoisomerase VI subunit A N-terminal" evidence="12">
    <location>
        <begin position="800"/>
        <end position="860"/>
    </location>
</feature>
<sequence length="1082" mass="123658">MSRGVFSNKKCYPTNQNTTQKSLTSTSNRHSVKQFRDLSWYPGNSNRPISSQGNLKQNTLKRYKDSTIDNYFKCKRSCFDETKNKQAKTTSIDSTSSDEDDTTCFSVIGTARNNKINKIDFTNGRKSNFSNNTTQNDKTDFNDDLLAYFKSEEDNEFITSSHYNGGSIHQNHNIGFNKNIELPPINAQHGMNYQKLLEDDLDFFESLTESKDDKFIDLLCSINRDCEQVRSTQVKNDLPLDLFLQNFNSNHKSHPVLCQKCGSEVSSNNSQKEYKFKYVREINQNINTIASKNEYQKIHSNNISQNNVRSDLNFNRIKDQYEHSVLQTFAISNDSQINAENDFICLKSLAENHLAFPHHSISTLNTANLTQMKRTQSSNTADSNTEKTENEISSFHKRNSLLSTHSSSIFTTQETPNSLEQIKKASPMLNDYDKTEISSLEVVNQIELNKFEAEEKMNLVVVQNSSARTVENITEANPNKSMPAQFLTKFDASLSNNINLDEQKTEKNLKTEKIHILQNVVLDNALINYGRNILASNNSIQTLESRALKDINSNILIKDIPKEKNAILSNNNLERTHILAKKRMEDVLCDSKVSCKDQKEYDYQNDINNIKEFLAEKIQDIGQYLLKNQNQENSSDAGNNLTNLILNNLNHPDDEILLKNLESQDIFSQPVIFVPSLVNRASLKSVQSSNENNKKTALPSGEMLVTAIDSFSKDDTLIAKGNYDVSIPDNIKKLFILRKISDIFMKLLNDIEDGYIPTLSAVDQTKWGNCTFDEHKLMLKLVETPQKKYTSLKSGKTRSKFKLTIILMGKIVALVINNSTCTKRELYYQLKNFVKFQYEINTTVDLISCIIDEPPWDFGVLATQKGLVYGDLKIILSENEIINCNIPGGSLIPQDQRNITKLESEASFILIVEKDSVFQKLLDEDLPNRLPRTFIMTTAKGYLDISTRLFVKKLWQILKIPVFAFVDADPCGIEIMLTYRFGSLALCHLSRYLALPSLRWIGVHPSEIISLNIVREPLTTRDQNKIRSLLNRPYIHSVPKIKEELELMLRRDFKAQIEGVMKSENYIRNFYIPSKLCAQDFI</sequence>
<dbReference type="GO" id="GO:0007131">
    <property type="term" value="P:reciprocal meiotic recombination"/>
    <property type="evidence" value="ECO:0007669"/>
    <property type="project" value="TreeGrafter"/>
</dbReference>
<dbReference type="EMBL" id="JASPKY010000131">
    <property type="protein sequence ID" value="KAK9731478.1"/>
    <property type="molecule type" value="Genomic_DNA"/>
</dbReference>
<gene>
    <name evidence="14" type="ORF">QE152_g13591</name>
</gene>
<keyword evidence="6" id="KW-0460">Magnesium</keyword>
<evidence type="ECO:0000256" key="11">
    <source>
        <dbReference type="SAM" id="MobiDB-lite"/>
    </source>
</evidence>
<feature type="compositionally biased region" description="Polar residues" evidence="11">
    <location>
        <begin position="372"/>
        <end position="383"/>
    </location>
</feature>
<dbReference type="GO" id="GO:0046872">
    <property type="term" value="F:metal ion binding"/>
    <property type="evidence" value="ECO:0007669"/>
    <property type="project" value="UniProtKB-KW"/>
</dbReference>
<dbReference type="GO" id="GO:0005524">
    <property type="term" value="F:ATP binding"/>
    <property type="evidence" value="ECO:0007669"/>
    <property type="project" value="InterPro"/>
</dbReference>
<comment type="similarity">
    <text evidence="3 10">Belongs to the TOP6A family.</text>
</comment>
<feature type="region of interest" description="Disordered" evidence="11">
    <location>
        <begin position="1"/>
        <end position="58"/>
    </location>
</feature>
<dbReference type="InterPro" id="IPR034136">
    <property type="entry name" value="TOPRIM_Topo6A/Spo11"/>
</dbReference>
<dbReference type="Gene3D" id="3.40.1360.10">
    <property type="match status" value="1"/>
</dbReference>
<dbReference type="AlphaFoldDB" id="A0AAW1LBZ5"/>
<feature type="region of interest" description="Disordered" evidence="11">
    <location>
        <begin position="372"/>
        <end position="393"/>
    </location>
</feature>
<accession>A0AAW1LBZ5</accession>
<evidence type="ECO:0000256" key="2">
    <source>
        <dbReference type="ARBA" id="ARBA00001946"/>
    </source>
</evidence>
<feature type="compositionally biased region" description="Polar residues" evidence="11">
    <location>
        <begin position="13"/>
        <end position="29"/>
    </location>
</feature>
<evidence type="ECO:0000256" key="8">
    <source>
        <dbReference type="ARBA" id="ARBA00023125"/>
    </source>
</evidence>
<evidence type="ECO:0000256" key="6">
    <source>
        <dbReference type="ARBA" id="ARBA00022842"/>
    </source>
</evidence>
<keyword evidence="9 10" id="KW-0413">Isomerase</keyword>
<name>A0AAW1LBZ5_POPJA</name>
<dbReference type="GO" id="GO:0000706">
    <property type="term" value="P:meiotic DNA double-strand break processing"/>
    <property type="evidence" value="ECO:0007669"/>
    <property type="project" value="TreeGrafter"/>
</dbReference>
<keyword evidence="7 10" id="KW-0799">Topoisomerase</keyword>
<dbReference type="PANTHER" id="PTHR10848">
    <property type="entry name" value="MEIOTIC RECOMBINATION PROTEIN SPO11"/>
    <property type="match status" value="1"/>
</dbReference>
<keyword evidence="15" id="KW-1185">Reference proteome</keyword>
<dbReference type="Pfam" id="PF21180">
    <property type="entry name" value="TOP6A-Spo11_Toprim"/>
    <property type="match status" value="1"/>
</dbReference>
<protein>
    <recommendedName>
        <fullName evidence="4">DNA topoisomerase (ATP-hydrolyzing)</fullName>
        <ecNumber evidence="4">5.6.2.2</ecNumber>
    </recommendedName>
</protein>
<dbReference type="SUPFAM" id="SSF56726">
    <property type="entry name" value="DNA topoisomerase IV, alpha subunit"/>
    <property type="match status" value="1"/>
</dbReference>
<reference evidence="14 15" key="1">
    <citation type="journal article" date="2024" name="BMC Genomics">
        <title>De novo assembly and annotation of Popillia japonica's genome with initial clues to its potential as an invasive pest.</title>
        <authorList>
            <person name="Cucini C."/>
            <person name="Boschi S."/>
            <person name="Funari R."/>
            <person name="Cardaioli E."/>
            <person name="Iannotti N."/>
            <person name="Marturano G."/>
            <person name="Paoli F."/>
            <person name="Bruttini M."/>
            <person name="Carapelli A."/>
            <person name="Frati F."/>
            <person name="Nardi F."/>
        </authorList>
    </citation>
    <scope>NUCLEOTIDE SEQUENCE [LARGE SCALE GENOMIC DNA]</scope>
    <source>
        <strain evidence="14">DMR45628</strain>
    </source>
</reference>
<dbReference type="InterPro" id="IPR036388">
    <property type="entry name" value="WH-like_DNA-bd_sf"/>
</dbReference>
<evidence type="ECO:0000256" key="9">
    <source>
        <dbReference type="ARBA" id="ARBA00023235"/>
    </source>
</evidence>
<feature type="compositionally biased region" description="Polar residues" evidence="11">
    <location>
        <begin position="42"/>
        <end position="58"/>
    </location>
</feature>
<dbReference type="Proteomes" id="UP001458880">
    <property type="component" value="Unassembled WGS sequence"/>
</dbReference>
<dbReference type="InterPro" id="IPR002815">
    <property type="entry name" value="Spo11/TopoVI_A"/>
</dbReference>
<dbReference type="GO" id="GO:0003918">
    <property type="term" value="F:DNA topoisomerase type II (double strand cut, ATP-hydrolyzing) activity"/>
    <property type="evidence" value="ECO:0007669"/>
    <property type="project" value="UniProtKB-UniRule"/>
</dbReference>
<keyword evidence="5" id="KW-0479">Metal-binding</keyword>
<dbReference type="PANTHER" id="PTHR10848:SF0">
    <property type="entry name" value="MEIOTIC RECOMBINATION PROTEIN SPO11"/>
    <property type="match status" value="1"/>
</dbReference>
<dbReference type="Pfam" id="PF04406">
    <property type="entry name" value="TP6A_N"/>
    <property type="match status" value="1"/>
</dbReference>
<dbReference type="CDD" id="cd00223">
    <property type="entry name" value="TOPRIM_TopoIIB_SPO"/>
    <property type="match status" value="1"/>
</dbReference>
<evidence type="ECO:0000256" key="3">
    <source>
        <dbReference type="ARBA" id="ARBA00006559"/>
    </source>
</evidence>
<dbReference type="Gene3D" id="1.10.10.10">
    <property type="entry name" value="Winged helix-like DNA-binding domain superfamily/Winged helix DNA-binding domain"/>
    <property type="match status" value="1"/>
</dbReference>
<dbReference type="GO" id="GO:0003677">
    <property type="term" value="F:DNA binding"/>
    <property type="evidence" value="ECO:0007669"/>
    <property type="project" value="UniProtKB-UniRule"/>
</dbReference>
<organism evidence="14 15">
    <name type="scientific">Popillia japonica</name>
    <name type="common">Japanese beetle</name>
    <dbReference type="NCBI Taxonomy" id="7064"/>
    <lineage>
        <taxon>Eukaryota</taxon>
        <taxon>Metazoa</taxon>
        <taxon>Ecdysozoa</taxon>
        <taxon>Arthropoda</taxon>
        <taxon>Hexapoda</taxon>
        <taxon>Insecta</taxon>
        <taxon>Pterygota</taxon>
        <taxon>Neoptera</taxon>
        <taxon>Endopterygota</taxon>
        <taxon>Coleoptera</taxon>
        <taxon>Polyphaga</taxon>
        <taxon>Scarabaeiformia</taxon>
        <taxon>Scarabaeidae</taxon>
        <taxon>Rutelinae</taxon>
        <taxon>Popillia</taxon>
    </lineage>
</organism>
<evidence type="ECO:0000256" key="7">
    <source>
        <dbReference type="ARBA" id="ARBA00023029"/>
    </source>
</evidence>
<evidence type="ECO:0000313" key="15">
    <source>
        <dbReference type="Proteomes" id="UP001458880"/>
    </source>
</evidence>
<feature type="active site" description="O-(5'-phospho-DNA)-tyrosine intermediate" evidence="10">
    <location>
        <position position="828"/>
    </location>
</feature>
<evidence type="ECO:0000259" key="13">
    <source>
        <dbReference type="Pfam" id="PF21180"/>
    </source>
</evidence>
<evidence type="ECO:0000259" key="12">
    <source>
        <dbReference type="Pfam" id="PF04406"/>
    </source>
</evidence>